<sequence length="94" mass="11093">MRDSFACIYDSEWWLAEGNDISDINKDVLVTFYQPRRSKGGFYEKGERLDLGAYEQRFKETKCLRTTTTTGRTHNIPPKLSEEISKLLYEYKSR</sequence>
<evidence type="ECO:0000313" key="1">
    <source>
        <dbReference type="EMBL" id="GBM54874.1"/>
    </source>
</evidence>
<dbReference type="Proteomes" id="UP000499080">
    <property type="component" value="Unassembled WGS sequence"/>
</dbReference>
<name>A0A4Y2GRU8_ARAVE</name>
<protein>
    <submittedName>
        <fullName evidence="1">Uncharacterized protein</fullName>
    </submittedName>
</protein>
<organism evidence="1 2">
    <name type="scientific">Araneus ventricosus</name>
    <name type="common">Orbweaver spider</name>
    <name type="synonym">Epeira ventricosa</name>
    <dbReference type="NCBI Taxonomy" id="182803"/>
    <lineage>
        <taxon>Eukaryota</taxon>
        <taxon>Metazoa</taxon>
        <taxon>Ecdysozoa</taxon>
        <taxon>Arthropoda</taxon>
        <taxon>Chelicerata</taxon>
        <taxon>Arachnida</taxon>
        <taxon>Araneae</taxon>
        <taxon>Araneomorphae</taxon>
        <taxon>Entelegynae</taxon>
        <taxon>Araneoidea</taxon>
        <taxon>Araneidae</taxon>
        <taxon>Araneus</taxon>
    </lineage>
</organism>
<accession>A0A4Y2GRU8</accession>
<dbReference type="EMBL" id="BGPR01255290">
    <property type="protein sequence ID" value="GBM54874.1"/>
    <property type="molecule type" value="Genomic_DNA"/>
</dbReference>
<gene>
    <name evidence="1" type="ORF">AVEN_54061_1</name>
</gene>
<comment type="caution">
    <text evidence="1">The sequence shown here is derived from an EMBL/GenBank/DDBJ whole genome shotgun (WGS) entry which is preliminary data.</text>
</comment>
<dbReference type="OrthoDB" id="6625945at2759"/>
<proteinExistence type="predicted"/>
<keyword evidence="2" id="KW-1185">Reference proteome</keyword>
<dbReference type="AlphaFoldDB" id="A0A4Y2GRU8"/>
<reference evidence="1 2" key="1">
    <citation type="journal article" date="2019" name="Sci. Rep.">
        <title>Orb-weaving spider Araneus ventricosus genome elucidates the spidroin gene catalogue.</title>
        <authorList>
            <person name="Kono N."/>
            <person name="Nakamura H."/>
            <person name="Ohtoshi R."/>
            <person name="Moran D.A.P."/>
            <person name="Shinohara A."/>
            <person name="Yoshida Y."/>
            <person name="Fujiwara M."/>
            <person name="Mori M."/>
            <person name="Tomita M."/>
            <person name="Arakawa K."/>
        </authorList>
    </citation>
    <scope>NUCLEOTIDE SEQUENCE [LARGE SCALE GENOMIC DNA]</scope>
</reference>
<evidence type="ECO:0000313" key="2">
    <source>
        <dbReference type="Proteomes" id="UP000499080"/>
    </source>
</evidence>